<dbReference type="InterPro" id="IPR000914">
    <property type="entry name" value="SBP_5_dom"/>
</dbReference>
<sequence>MKPLTSRLVAALAAASVLAAVPLSAARAETPKDLFVMATLLDEFTTLDPGEIYELVPEEYVANTYDRLVRVDLRDPSKFNGDVAQSWTVSPDGLTYTFKLRPGLKFHSGNPLTADDVAWSIQRAVLLDKGPAAVLTGIGLTKANVAASVKKLDDQTVSVTTDRKYAPTFVLNVLGSWPASVLDRKLLLSHQQGTDFGNAWLKTNEAGSGAYKLVKWTAGDSIVLQRFDGYRLPLAMKRIVLRHVPEAASQRLLLENGDVDAARDLSPDDLASVVKSGKAKVSASPQATLLYLGLNTKNPTLAKPDVQEALKWLVDYAGIQGNVVKTTYKVHQTFLPEGFLGTLNANPYKLDVAKAKALLAKAGVPNGFSVTMDVRNDYPYTEIAQAVQANFAQAGIKVQLIPGDNKQTLAKYRARQHDIYIGEWSADYIDPHSNAQGFAWNPDNADKSSYKMLAWRNSWDIPQLTKETDTALAEPTAAKRAQLYQTMQKEMLARSPFVIMFEKVAQVATRPGVSGLEVGPINDLVSYRNLKKQ</sequence>
<dbReference type="Gene3D" id="3.10.105.10">
    <property type="entry name" value="Dipeptide-binding Protein, Domain 3"/>
    <property type="match status" value="1"/>
</dbReference>
<dbReference type="EMBL" id="CP109822">
    <property type="protein sequence ID" value="XAE50409.1"/>
    <property type="molecule type" value="Genomic_DNA"/>
</dbReference>
<feature type="signal peptide" evidence="1">
    <location>
        <begin position="1"/>
        <end position="19"/>
    </location>
</feature>
<gene>
    <name evidence="3" type="ORF">OHZ10_28380</name>
</gene>
<evidence type="ECO:0000256" key="1">
    <source>
        <dbReference type="SAM" id="SignalP"/>
    </source>
</evidence>
<accession>A0ABZ3DNY9</accession>
<keyword evidence="4" id="KW-1185">Reference proteome</keyword>
<dbReference type="InterPro" id="IPR030678">
    <property type="entry name" value="Peptide/Ni-bd"/>
</dbReference>
<protein>
    <submittedName>
        <fullName evidence="3">ABC transporter substrate-binding protein</fullName>
    </submittedName>
</protein>
<proteinExistence type="predicted"/>
<dbReference type="PANTHER" id="PTHR30290:SF34">
    <property type="entry name" value="ABC TRANSPORTER, PERIPLASMIC OLIGO-PEPTIDE BINDING PROTEIN, PUTATIVE-RELATED"/>
    <property type="match status" value="1"/>
</dbReference>
<feature type="domain" description="Solute-binding protein family 5" evidence="2">
    <location>
        <begin position="79"/>
        <end position="438"/>
    </location>
</feature>
<reference evidence="3 4" key="1">
    <citation type="submission" date="2022-10" db="EMBL/GenBank/DDBJ databases">
        <title>Genomic of Burkholderia cepacia PN-1.</title>
        <authorList>
            <person name="Yang Y."/>
            <person name="Guan H."/>
            <person name="Huang J."/>
        </authorList>
    </citation>
    <scope>NUCLEOTIDE SEQUENCE [LARGE SCALE GENOMIC DNA]</scope>
    <source>
        <strain evidence="3 4">PN-1</strain>
    </source>
</reference>
<dbReference type="Gene3D" id="3.90.76.10">
    <property type="entry name" value="Dipeptide-binding Protein, Domain 1"/>
    <property type="match status" value="1"/>
</dbReference>
<organism evidence="3 4">
    <name type="scientific">Burkholderia arboris</name>
    <dbReference type="NCBI Taxonomy" id="488730"/>
    <lineage>
        <taxon>Bacteria</taxon>
        <taxon>Pseudomonadati</taxon>
        <taxon>Pseudomonadota</taxon>
        <taxon>Betaproteobacteria</taxon>
        <taxon>Burkholderiales</taxon>
        <taxon>Burkholderiaceae</taxon>
        <taxon>Burkholderia</taxon>
        <taxon>Burkholderia cepacia complex</taxon>
    </lineage>
</organism>
<dbReference type="InterPro" id="IPR039424">
    <property type="entry name" value="SBP_5"/>
</dbReference>
<dbReference type="Pfam" id="PF00496">
    <property type="entry name" value="SBP_bac_5"/>
    <property type="match status" value="1"/>
</dbReference>
<dbReference type="SUPFAM" id="SSF53850">
    <property type="entry name" value="Periplasmic binding protein-like II"/>
    <property type="match status" value="1"/>
</dbReference>
<evidence type="ECO:0000259" key="2">
    <source>
        <dbReference type="Pfam" id="PF00496"/>
    </source>
</evidence>
<feature type="chain" id="PRO_5045192049" evidence="1">
    <location>
        <begin position="20"/>
        <end position="533"/>
    </location>
</feature>
<dbReference type="PANTHER" id="PTHR30290">
    <property type="entry name" value="PERIPLASMIC BINDING COMPONENT OF ABC TRANSPORTER"/>
    <property type="match status" value="1"/>
</dbReference>
<dbReference type="Gene3D" id="3.40.190.10">
    <property type="entry name" value="Periplasmic binding protein-like II"/>
    <property type="match status" value="1"/>
</dbReference>
<dbReference type="Proteomes" id="UP001448498">
    <property type="component" value="Chromosome 3"/>
</dbReference>
<evidence type="ECO:0000313" key="4">
    <source>
        <dbReference type="Proteomes" id="UP001448498"/>
    </source>
</evidence>
<dbReference type="RefSeq" id="WP_342705082.1">
    <property type="nucleotide sequence ID" value="NZ_CP109822.1"/>
</dbReference>
<evidence type="ECO:0000313" key="3">
    <source>
        <dbReference type="EMBL" id="XAE50409.1"/>
    </source>
</evidence>
<keyword evidence="1" id="KW-0732">Signal</keyword>
<dbReference type="CDD" id="cd08512">
    <property type="entry name" value="PBP2_NikA_DppA_OppA_like_7"/>
    <property type="match status" value="1"/>
</dbReference>
<dbReference type="PIRSF" id="PIRSF002741">
    <property type="entry name" value="MppA"/>
    <property type="match status" value="1"/>
</dbReference>
<name>A0ABZ3DNY9_9BURK</name>